<dbReference type="InterPro" id="IPR013809">
    <property type="entry name" value="ENTH"/>
</dbReference>
<proteinExistence type="inferred from homology"/>
<dbReference type="GO" id="GO:0007015">
    <property type="term" value="P:actin filament organization"/>
    <property type="evidence" value="ECO:0007669"/>
    <property type="project" value="TreeGrafter"/>
</dbReference>
<name>A0AAD4GM08_BOLED</name>
<evidence type="ECO:0000256" key="1">
    <source>
        <dbReference type="ARBA" id="ARBA00004496"/>
    </source>
</evidence>
<evidence type="ECO:0000256" key="3">
    <source>
        <dbReference type="ARBA" id="ARBA00022490"/>
    </source>
</evidence>
<keyword evidence="3" id="KW-0963">Cytoplasm</keyword>
<organism evidence="8 9">
    <name type="scientific">Boletus edulis BED1</name>
    <dbReference type="NCBI Taxonomy" id="1328754"/>
    <lineage>
        <taxon>Eukaryota</taxon>
        <taxon>Fungi</taxon>
        <taxon>Dikarya</taxon>
        <taxon>Basidiomycota</taxon>
        <taxon>Agaricomycotina</taxon>
        <taxon>Agaricomycetes</taxon>
        <taxon>Agaricomycetidae</taxon>
        <taxon>Boletales</taxon>
        <taxon>Boletineae</taxon>
        <taxon>Boletaceae</taxon>
        <taxon>Boletoideae</taxon>
        <taxon>Boletus</taxon>
    </lineage>
</organism>
<gene>
    <name evidence="8" type="ORF">L210DRAFT_962343</name>
</gene>
<dbReference type="FunFam" id="1.25.40.90:FF:000006">
    <property type="entry name" value="Clathrin interactor 1"/>
    <property type="match status" value="1"/>
</dbReference>
<sequence length="516" mass="57176">MSLQHFGKGALRVAKNYTKGYSDTQAKVRDATSNDPWGPSGTQMNEIAQLSYNQNDFVEIMEMLDKRLNDKGKNWRHVFKSLTVLDYLLHAGSENVVLYFKDNLYIIKTLKEFQYVDEDGKDCGANVRQKAKDISNLLSDAGRLREERKNRASMRDRMIKGHPSLEEDEEIGGGGGGGGRSSSSHAAPTRGRANDGDEEELKRAIEASKRSHAEEQARLSEENDIERALRLSEEEEARRHKAVEDSNASALFDDQAQLPPPPNGSNNPFPFVDTSSYATGVQPQFTIQPQFTMQPQLTSFNPYQQQAQQEAMQAEYLRQQQEWLRQQQELQAQQQAQALQQQQQEEWLRQQQALQAQQQAQQLFAQPTGFGSNNPFASAFPPSPVSHVSPPQINGTGTSPSFNLQGTYANSTAPSYGSTPSPVPTSSSSQSRPEGSSYSGDAGNAQTRADQEHAHLANLFANRDDGQDTFGNVGTLRYGQTPAGRVAGQKTGTSTNNPFAHQQQQTQNAEQPFFSI</sequence>
<keyword evidence="9" id="KW-1185">Reference proteome</keyword>
<keyword evidence="5" id="KW-0446">Lipid-binding</keyword>
<dbReference type="GO" id="GO:0005768">
    <property type="term" value="C:endosome"/>
    <property type="evidence" value="ECO:0007669"/>
    <property type="project" value="TreeGrafter"/>
</dbReference>
<feature type="compositionally biased region" description="Polar residues" evidence="6">
    <location>
        <begin position="392"/>
        <end position="413"/>
    </location>
</feature>
<feature type="region of interest" description="Disordered" evidence="6">
    <location>
        <begin position="366"/>
        <end position="448"/>
    </location>
</feature>
<dbReference type="CDD" id="cd16991">
    <property type="entry name" value="ENTH_Ent1_Ent2"/>
    <property type="match status" value="1"/>
</dbReference>
<evidence type="ECO:0000256" key="2">
    <source>
        <dbReference type="ARBA" id="ARBA00010130"/>
    </source>
</evidence>
<feature type="compositionally biased region" description="Basic and acidic residues" evidence="6">
    <location>
        <begin position="145"/>
        <end position="165"/>
    </location>
</feature>
<dbReference type="GO" id="GO:0006897">
    <property type="term" value="P:endocytosis"/>
    <property type="evidence" value="ECO:0007669"/>
    <property type="project" value="TreeGrafter"/>
</dbReference>
<reference evidence="8" key="1">
    <citation type="submission" date="2019-10" db="EMBL/GenBank/DDBJ databases">
        <authorList>
            <consortium name="DOE Joint Genome Institute"/>
            <person name="Kuo A."/>
            <person name="Miyauchi S."/>
            <person name="Kiss E."/>
            <person name="Drula E."/>
            <person name="Kohler A."/>
            <person name="Sanchez-Garcia M."/>
            <person name="Andreopoulos B."/>
            <person name="Barry K.W."/>
            <person name="Bonito G."/>
            <person name="Buee M."/>
            <person name="Carver A."/>
            <person name="Chen C."/>
            <person name="Cichocki N."/>
            <person name="Clum A."/>
            <person name="Culley D."/>
            <person name="Crous P.W."/>
            <person name="Fauchery L."/>
            <person name="Girlanda M."/>
            <person name="Hayes R."/>
            <person name="Keri Z."/>
            <person name="LaButti K."/>
            <person name="Lipzen A."/>
            <person name="Lombard V."/>
            <person name="Magnuson J."/>
            <person name="Maillard F."/>
            <person name="Morin E."/>
            <person name="Murat C."/>
            <person name="Nolan M."/>
            <person name="Ohm R."/>
            <person name="Pangilinan J."/>
            <person name="Pereira M."/>
            <person name="Perotto S."/>
            <person name="Peter M."/>
            <person name="Riley R."/>
            <person name="Sitrit Y."/>
            <person name="Stielow B."/>
            <person name="Szollosi G."/>
            <person name="Zifcakova L."/>
            <person name="Stursova M."/>
            <person name="Spatafora J.W."/>
            <person name="Tedersoo L."/>
            <person name="Vaario L.-M."/>
            <person name="Yamada A."/>
            <person name="Yan M."/>
            <person name="Wang P."/>
            <person name="Xu J."/>
            <person name="Bruns T."/>
            <person name="Baldrian P."/>
            <person name="Vilgalys R."/>
            <person name="Henrissat B."/>
            <person name="Grigoriev I.V."/>
            <person name="Hibbett D."/>
            <person name="Nagy L.G."/>
            <person name="Martin F.M."/>
        </authorList>
    </citation>
    <scope>NUCLEOTIDE SEQUENCE</scope>
    <source>
        <strain evidence="8">BED1</strain>
    </source>
</reference>
<dbReference type="PANTHER" id="PTHR12276:SF110">
    <property type="entry name" value="EPSIN-1-RELATED"/>
    <property type="match status" value="1"/>
</dbReference>
<dbReference type="GO" id="GO:0030125">
    <property type="term" value="C:clathrin vesicle coat"/>
    <property type="evidence" value="ECO:0007669"/>
    <property type="project" value="TreeGrafter"/>
</dbReference>
<protein>
    <recommendedName>
        <fullName evidence="7">ENTH domain-containing protein</fullName>
    </recommendedName>
</protein>
<evidence type="ECO:0000256" key="6">
    <source>
        <dbReference type="SAM" id="MobiDB-lite"/>
    </source>
</evidence>
<reference evidence="8" key="2">
    <citation type="journal article" date="2020" name="Nat. Commun.">
        <title>Large-scale genome sequencing of mycorrhizal fungi provides insights into the early evolution of symbiotic traits.</title>
        <authorList>
            <person name="Miyauchi S."/>
            <person name="Kiss E."/>
            <person name="Kuo A."/>
            <person name="Drula E."/>
            <person name="Kohler A."/>
            <person name="Sanchez-Garcia M."/>
            <person name="Morin E."/>
            <person name="Andreopoulos B."/>
            <person name="Barry K.W."/>
            <person name="Bonito G."/>
            <person name="Buee M."/>
            <person name="Carver A."/>
            <person name="Chen C."/>
            <person name="Cichocki N."/>
            <person name="Clum A."/>
            <person name="Culley D."/>
            <person name="Crous P.W."/>
            <person name="Fauchery L."/>
            <person name="Girlanda M."/>
            <person name="Hayes R.D."/>
            <person name="Keri Z."/>
            <person name="LaButti K."/>
            <person name="Lipzen A."/>
            <person name="Lombard V."/>
            <person name="Magnuson J."/>
            <person name="Maillard F."/>
            <person name="Murat C."/>
            <person name="Nolan M."/>
            <person name="Ohm R.A."/>
            <person name="Pangilinan J."/>
            <person name="Pereira M.F."/>
            <person name="Perotto S."/>
            <person name="Peter M."/>
            <person name="Pfister S."/>
            <person name="Riley R."/>
            <person name="Sitrit Y."/>
            <person name="Stielow J.B."/>
            <person name="Szollosi G."/>
            <person name="Zifcakova L."/>
            <person name="Stursova M."/>
            <person name="Spatafora J.W."/>
            <person name="Tedersoo L."/>
            <person name="Vaario L.M."/>
            <person name="Yamada A."/>
            <person name="Yan M."/>
            <person name="Wang P."/>
            <person name="Xu J."/>
            <person name="Bruns T."/>
            <person name="Baldrian P."/>
            <person name="Vilgalys R."/>
            <person name="Dunand C."/>
            <person name="Henrissat B."/>
            <person name="Grigoriev I.V."/>
            <person name="Hibbett D."/>
            <person name="Nagy L.G."/>
            <person name="Martin F.M."/>
        </authorList>
    </citation>
    <scope>NUCLEOTIDE SEQUENCE</scope>
    <source>
        <strain evidence="8">BED1</strain>
    </source>
</reference>
<comment type="similarity">
    <text evidence="2">Belongs to the epsin family.</text>
</comment>
<comment type="caution">
    <text evidence="8">The sequence shown here is derived from an EMBL/GenBank/DDBJ whole genome shotgun (WGS) entry which is preliminary data.</text>
</comment>
<evidence type="ECO:0000256" key="4">
    <source>
        <dbReference type="ARBA" id="ARBA00022553"/>
    </source>
</evidence>
<dbReference type="GO" id="GO:0030276">
    <property type="term" value="F:clathrin binding"/>
    <property type="evidence" value="ECO:0007669"/>
    <property type="project" value="TreeGrafter"/>
</dbReference>
<dbReference type="GO" id="GO:0005886">
    <property type="term" value="C:plasma membrane"/>
    <property type="evidence" value="ECO:0007669"/>
    <property type="project" value="TreeGrafter"/>
</dbReference>
<feature type="compositionally biased region" description="Low complexity" evidence="6">
    <location>
        <begin position="366"/>
        <end position="391"/>
    </location>
</feature>
<dbReference type="AlphaFoldDB" id="A0AAD4GM08"/>
<feature type="domain" description="ENTH" evidence="7">
    <location>
        <begin position="16"/>
        <end position="148"/>
    </location>
</feature>
<dbReference type="SMART" id="SM00273">
    <property type="entry name" value="ENTH"/>
    <property type="match status" value="1"/>
</dbReference>
<dbReference type="PROSITE" id="PS50942">
    <property type="entry name" value="ENTH"/>
    <property type="match status" value="1"/>
</dbReference>
<accession>A0AAD4GM08</accession>
<dbReference type="Proteomes" id="UP001194468">
    <property type="component" value="Unassembled WGS sequence"/>
</dbReference>
<comment type="subcellular location">
    <subcellularLocation>
        <location evidence="1">Cytoplasm</location>
    </subcellularLocation>
</comment>
<dbReference type="InterPro" id="IPR008942">
    <property type="entry name" value="ENTH_VHS"/>
</dbReference>
<dbReference type="SUPFAM" id="SSF48464">
    <property type="entry name" value="ENTH/VHS domain"/>
    <property type="match status" value="1"/>
</dbReference>
<evidence type="ECO:0000313" key="8">
    <source>
        <dbReference type="EMBL" id="KAF8452211.1"/>
    </source>
</evidence>
<evidence type="ECO:0000313" key="9">
    <source>
        <dbReference type="Proteomes" id="UP001194468"/>
    </source>
</evidence>
<dbReference type="SMART" id="SM00726">
    <property type="entry name" value="UIM"/>
    <property type="match status" value="2"/>
</dbReference>
<evidence type="ECO:0000256" key="5">
    <source>
        <dbReference type="ARBA" id="ARBA00023121"/>
    </source>
</evidence>
<dbReference type="PROSITE" id="PS50330">
    <property type="entry name" value="UIM"/>
    <property type="match status" value="1"/>
</dbReference>
<dbReference type="Gene3D" id="1.25.40.90">
    <property type="match status" value="1"/>
</dbReference>
<dbReference type="PANTHER" id="PTHR12276">
    <property type="entry name" value="EPSIN/ENT-RELATED"/>
    <property type="match status" value="1"/>
</dbReference>
<dbReference type="EMBL" id="WHUW01000001">
    <property type="protein sequence ID" value="KAF8452211.1"/>
    <property type="molecule type" value="Genomic_DNA"/>
</dbReference>
<keyword evidence="4" id="KW-0597">Phosphoprotein</keyword>
<feature type="region of interest" description="Disordered" evidence="6">
    <location>
        <begin position="471"/>
        <end position="516"/>
    </location>
</feature>
<feature type="compositionally biased region" description="Polar residues" evidence="6">
    <location>
        <begin position="490"/>
        <end position="501"/>
    </location>
</feature>
<dbReference type="Pfam" id="PF01417">
    <property type="entry name" value="ENTH"/>
    <property type="match status" value="1"/>
</dbReference>
<evidence type="ECO:0000259" key="7">
    <source>
        <dbReference type="PROSITE" id="PS50942"/>
    </source>
</evidence>
<feature type="compositionally biased region" description="Low complexity" evidence="6">
    <location>
        <begin position="414"/>
        <end position="439"/>
    </location>
</feature>
<dbReference type="GO" id="GO:0005543">
    <property type="term" value="F:phospholipid binding"/>
    <property type="evidence" value="ECO:0007669"/>
    <property type="project" value="TreeGrafter"/>
</dbReference>
<feature type="region of interest" description="Disordered" evidence="6">
    <location>
        <begin position="145"/>
        <end position="200"/>
    </location>
</feature>
<dbReference type="InterPro" id="IPR003903">
    <property type="entry name" value="UIM_dom"/>
</dbReference>